<dbReference type="Gene3D" id="1.10.150.130">
    <property type="match status" value="1"/>
</dbReference>
<evidence type="ECO:0000256" key="3">
    <source>
        <dbReference type="ARBA" id="ARBA00023172"/>
    </source>
</evidence>
<dbReference type="Gene3D" id="1.10.443.10">
    <property type="entry name" value="Intergrase catalytic core"/>
    <property type="match status" value="1"/>
</dbReference>
<gene>
    <name evidence="7" type="ORF">LF65_05619</name>
</gene>
<dbReference type="InterPro" id="IPR050090">
    <property type="entry name" value="Tyrosine_recombinase_XerCD"/>
</dbReference>
<dbReference type="RefSeq" id="WP_052483050.1">
    <property type="nucleotide sequence ID" value="NZ_CP010086.2"/>
</dbReference>
<dbReference type="InterPro" id="IPR010998">
    <property type="entry name" value="Integrase_recombinase_N"/>
</dbReference>
<dbReference type="InterPro" id="IPR025269">
    <property type="entry name" value="SAM-like_dom"/>
</dbReference>
<dbReference type="PANTHER" id="PTHR30349:SF64">
    <property type="entry name" value="PROPHAGE INTEGRASE INTD-RELATED"/>
    <property type="match status" value="1"/>
</dbReference>
<dbReference type="InterPro" id="IPR044068">
    <property type="entry name" value="CB"/>
</dbReference>
<dbReference type="InterPro" id="IPR011010">
    <property type="entry name" value="DNA_brk_join_enz"/>
</dbReference>
<dbReference type="SUPFAM" id="SSF56349">
    <property type="entry name" value="DNA breaking-rejoining enzymes"/>
    <property type="match status" value="1"/>
</dbReference>
<evidence type="ECO:0000256" key="2">
    <source>
        <dbReference type="ARBA" id="ARBA00023125"/>
    </source>
</evidence>
<dbReference type="PROSITE" id="PS51900">
    <property type="entry name" value="CB"/>
    <property type="match status" value="1"/>
</dbReference>
<feature type="domain" description="Core-binding (CB)" evidence="6">
    <location>
        <begin position="13"/>
        <end position="97"/>
    </location>
</feature>
<feature type="domain" description="Tyr recombinase" evidence="5">
    <location>
        <begin position="115"/>
        <end position="295"/>
    </location>
</feature>
<dbReference type="GO" id="GO:0006310">
    <property type="term" value="P:DNA recombination"/>
    <property type="evidence" value="ECO:0007669"/>
    <property type="project" value="UniProtKB-KW"/>
</dbReference>
<organism evidence="7 8">
    <name type="scientific">Clostridium beijerinckii</name>
    <name type="common">Clostridium MP</name>
    <dbReference type="NCBI Taxonomy" id="1520"/>
    <lineage>
        <taxon>Bacteria</taxon>
        <taxon>Bacillati</taxon>
        <taxon>Bacillota</taxon>
        <taxon>Clostridia</taxon>
        <taxon>Eubacteriales</taxon>
        <taxon>Clostridiaceae</taxon>
        <taxon>Clostridium</taxon>
    </lineage>
</organism>
<dbReference type="InterPro" id="IPR013762">
    <property type="entry name" value="Integrase-like_cat_sf"/>
</dbReference>
<reference evidence="8" key="1">
    <citation type="submission" date="2014-12" db="EMBL/GenBank/DDBJ databases">
        <title>Genome sequence of Clostridium beijerinckii strain 59B.</title>
        <authorList>
            <person name="Little G.T."/>
            <person name="Minton N.P."/>
        </authorList>
    </citation>
    <scope>NUCLEOTIDE SEQUENCE [LARGE SCALE GENOMIC DNA]</scope>
    <source>
        <strain evidence="8">59B</strain>
    </source>
</reference>
<evidence type="ECO:0000256" key="1">
    <source>
        <dbReference type="ARBA" id="ARBA00008857"/>
    </source>
</evidence>
<dbReference type="PROSITE" id="PS51898">
    <property type="entry name" value="TYR_RECOMBINASE"/>
    <property type="match status" value="1"/>
</dbReference>
<dbReference type="Proteomes" id="UP000031866">
    <property type="component" value="Chromosome"/>
</dbReference>
<accession>A0A0B5QV93</accession>
<dbReference type="KEGG" id="cbei:LF65_05619"/>
<dbReference type="Pfam" id="PF00589">
    <property type="entry name" value="Phage_integrase"/>
    <property type="match status" value="1"/>
</dbReference>
<keyword evidence="2 4" id="KW-0238">DNA-binding</keyword>
<evidence type="ECO:0000259" key="6">
    <source>
        <dbReference type="PROSITE" id="PS51900"/>
    </source>
</evidence>
<name>A0A0B5QV93_CLOBE</name>
<evidence type="ECO:0000259" key="5">
    <source>
        <dbReference type="PROSITE" id="PS51898"/>
    </source>
</evidence>
<evidence type="ECO:0000256" key="4">
    <source>
        <dbReference type="PROSITE-ProRule" id="PRU01248"/>
    </source>
</evidence>
<sequence length="321" mass="37975">MKRKMIEINTKNIAFDRGYDEFIFYCRARNLRPATIQFYDNSIRSIYKFIDPKMPIKDITKTTVDKFIIGCQNELDIKDITIHTYLRALKAILYYFMKLGYMEKFHIALVKYDKPIIETYSEYEVKILLKKPNKNKCSFVEFRDWTICNLLYATGMRSSNIINLKVNEIDLYNNLINLKTTKNRKPLVIPITKSLQPILREYLSVRNGGDEEYLFCTAYGDNLKQASLNHSMGYYNHNKGVNKTGIHRWRHTFAKQWILNNGDIIKLQKILNHSDLDMVRNYVNMFTKDLQKDFEEFNPLEFISKKSIKMKNKGDNSNGKN</sequence>
<dbReference type="InterPro" id="IPR002104">
    <property type="entry name" value="Integrase_catalytic"/>
</dbReference>
<dbReference type="OrthoDB" id="107900at2"/>
<dbReference type="GO" id="GO:0015074">
    <property type="term" value="P:DNA integration"/>
    <property type="evidence" value="ECO:0007669"/>
    <property type="project" value="InterPro"/>
</dbReference>
<dbReference type="EMBL" id="CP010086">
    <property type="protein sequence ID" value="AJH02127.1"/>
    <property type="molecule type" value="Genomic_DNA"/>
</dbReference>
<evidence type="ECO:0000313" key="7">
    <source>
        <dbReference type="EMBL" id="AJH02127.1"/>
    </source>
</evidence>
<dbReference type="GO" id="GO:0003677">
    <property type="term" value="F:DNA binding"/>
    <property type="evidence" value="ECO:0007669"/>
    <property type="project" value="UniProtKB-UniRule"/>
</dbReference>
<dbReference type="CDD" id="cd00796">
    <property type="entry name" value="INT_Rci_Hp1_C"/>
    <property type="match status" value="1"/>
</dbReference>
<protein>
    <submittedName>
        <fullName evidence="7">Integrase</fullName>
    </submittedName>
</protein>
<proteinExistence type="inferred from homology"/>
<dbReference type="Pfam" id="PF13102">
    <property type="entry name" value="Phage_int_SAM_5"/>
    <property type="match status" value="1"/>
</dbReference>
<keyword evidence="3" id="KW-0233">DNA recombination</keyword>
<dbReference type="STRING" id="1520.LF65_05619"/>
<evidence type="ECO:0000313" key="8">
    <source>
        <dbReference type="Proteomes" id="UP000031866"/>
    </source>
</evidence>
<comment type="similarity">
    <text evidence="1">Belongs to the 'phage' integrase family.</text>
</comment>
<dbReference type="PANTHER" id="PTHR30349">
    <property type="entry name" value="PHAGE INTEGRASE-RELATED"/>
    <property type="match status" value="1"/>
</dbReference>
<dbReference type="AlphaFoldDB" id="A0A0B5QV93"/>